<dbReference type="InterPro" id="IPR042401">
    <property type="entry name" value="SPMAP2-like"/>
</dbReference>
<gene>
    <name evidence="3" type="ORF">NDU88_006067</name>
</gene>
<dbReference type="AlphaFoldDB" id="A0AAV7L4B0"/>
<dbReference type="SMART" id="SM00705">
    <property type="entry name" value="THEG"/>
    <property type="match status" value="4"/>
</dbReference>
<accession>A0AAV7L4B0</accession>
<dbReference type="GO" id="GO:0007283">
    <property type="term" value="P:spermatogenesis"/>
    <property type="evidence" value="ECO:0007669"/>
    <property type="project" value="TreeGrafter"/>
</dbReference>
<proteinExistence type="predicted"/>
<name>A0AAV7L4B0_PLEWA</name>
<evidence type="ECO:0000256" key="1">
    <source>
        <dbReference type="ARBA" id="ARBA00022737"/>
    </source>
</evidence>
<evidence type="ECO:0000256" key="2">
    <source>
        <dbReference type="SAM" id="MobiDB-lite"/>
    </source>
</evidence>
<dbReference type="PANTHER" id="PTHR15901">
    <property type="entry name" value="TESTICULAR HAPLOID EXPRESSED GENE PROTEIN"/>
    <property type="match status" value="1"/>
</dbReference>
<dbReference type="PANTHER" id="PTHR15901:SF16">
    <property type="entry name" value="TESTICULAR HAPLOID EXPRESSED GENE PROTEIN"/>
    <property type="match status" value="1"/>
</dbReference>
<evidence type="ECO:0000313" key="3">
    <source>
        <dbReference type="EMBL" id="KAJ1085943.1"/>
    </source>
</evidence>
<protein>
    <recommendedName>
        <fullName evidence="5">Testicular haploid expressed gene protein-like</fullName>
    </recommendedName>
</protein>
<reference evidence="3" key="1">
    <citation type="journal article" date="2022" name="bioRxiv">
        <title>Sequencing and chromosome-scale assembly of the giantPleurodeles waltlgenome.</title>
        <authorList>
            <person name="Brown T."/>
            <person name="Elewa A."/>
            <person name="Iarovenko S."/>
            <person name="Subramanian E."/>
            <person name="Araus A.J."/>
            <person name="Petzold A."/>
            <person name="Susuki M."/>
            <person name="Suzuki K.-i.T."/>
            <person name="Hayashi T."/>
            <person name="Toyoda A."/>
            <person name="Oliveira C."/>
            <person name="Osipova E."/>
            <person name="Leigh N.D."/>
            <person name="Simon A."/>
            <person name="Yun M.H."/>
        </authorList>
    </citation>
    <scope>NUCLEOTIDE SEQUENCE</scope>
    <source>
        <strain evidence="3">20211129_DDA</strain>
        <tissue evidence="3">Liver</tissue>
    </source>
</reference>
<dbReference type="Proteomes" id="UP001066276">
    <property type="component" value="Chromosome 12"/>
</dbReference>
<dbReference type="EMBL" id="JANPWB010000016">
    <property type="protein sequence ID" value="KAJ1085943.1"/>
    <property type="molecule type" value="Genomic_DNA"/>
</dbReference>
<organism evidence="3 4">
    <name type="scientific">Pleurodeles waltl</name>
    <name type="common">Iberian ribbed newt</name>
    <dbReference type="NCBI Taxonomy" id="8319"/>
    <lineage>
        <taxon>Eukaryota</taxon>
        <taxon>Metazoa</taxon>
        <taxon>Chordata</taxon>
        <taxon>Craniata</taxon>
        <taxon>Vertebrata</taxon>
        <taxon>Euteleostomi</taxon>
        <taxon>Amphibia</taxon>
        <taxon>Batrachia</taxon>
        <taxon>Caudata</taxon>
        <taxon>Salamandroidea</taxon>
        <taxon>Salamandridae</taxon>
        <taxon>Pleurodelinae</taxon>
        <taxon>Pleurodeles</taxon>
    </lineage>
</organism>
<dbReference type="Pfam" id="PF14912">
    <property type="entry name" value="THEG"/>
    <property type="match status" value="2"/>
</dbReference>
<keyword evidence="1" id="KW-0677">Repeat</keyword>
<evidence type="ECO:0008006" key="5">
    <source>
        <dbReference type="Google" id="ProtNLM"/>
    </source>
</evidence>
<evidence type="ECO:0000313" key="4">
    <source>
        <dbReference type="Proteomes" id="UP001066276"/>
    </source>
</evidence>
<feature type="region of interest" description="Disordered" evidence="2">
    <location>
        <begin position="96"/>
        <end position="139"/>
    </location>
</feature>
<keyword evidence="4" id="KW-1185">Reference proteome</keyword>
<sequence length="253" mass="28595">MASAHVSIPHESRLDFLSQPKVDFLKFKPRKSVYWLDKLPPKTQQITVPAVTARQEELARPKKINKTDSRLSPTWPVSQSAMIAVPSPRLQHLAQPKTPSKEWKLDRPVQSTVSKGALSAAPRPRTVELAKPKTRSAPLMKEVEDADHSTGDSHSVTHSKQELISKAELLAVPKSEHPQYLHQKSVQWLVPESAKNHLASDRVCQLAKHRMRKSIFEGYDPYRIPEGAKNAEASPRIMELCTPLPRKTRQRKI</sequence>
<comment type="caution">
    <text evidence="3">The sequence shown here is derived from an EMBL/GenBank/DDBJ whole genome shotgun (WGS) entry which is preliminary data.</text>
</comment>
<dbReference type="InterPro" id="IPR006623">
    <property type="entry name" value="THEG"/>
</dbReference>